<name>A0A250WZE4_9CHLO</name>
<keyword evidence="2" id="KW-1185">Reference proteome</keyword>
<sequence>MTSSITFRQDLLFLHCADLYKGMVIHGWRLKMAPDFAKEIRSYYMHGAYSRMHEVCNQLGCTCDTSVECLKDLSCKQWYYCHNIFPNKDSCQANLRFAISFITSIHLGGLTDAMLAYNKRMLP</sequence>
<protein>
    <submittedName>
        <fullName evidence="1">Uncharacterized protein</fullName>
    </submittedName>
</protein>
<accession>A0A250WZE4</accession>
<organism evidence="1 2">
    <name type="scientific">Chlamydomonas eustigma</name>
    <dbReference type="NCBI Taxonomy" id="1157962"/>
    <lineage>
        <taxon>Eukaryota</taxon>
        <taxon>Viridiplantae</taxon>
        <taxon>Chlorophyta</taxon>
        <taxon>core chlorophytes</taxon>
        <taxon>Chlorophyceae</taxon>
        <taxon>CS clade</taxon>
        <taxon>Chlamydomonadales</taxon>
        <taxon>Chlamydomonadaceae</taxon>
        <taxon>Chlamydomonas</taxon>
    </lineage>
</organism>
<dbReference type="AlphaFoldDB" id="A0A250WZE4"/>
<reference evidence="1 2" key="1">
    <citation type="submission" date="2017-08" db="EMBL/GenBank/DDBJ databases">
        <title>Acidophilic green algal genome provides insights into adaptation to an acidic environment.</title>
        <authorList>
            <person name="Hirooka S."/>
            <person name="Hirose Y."/>
            <person name="Kanesaki Y."/>
            <person name="Higuchi S."/>
            <person name="Fujiwara T."/>
            <person name="Onuma R."/>
            <person name="Era A."/>
            <person name="Ohbayashi R."/>
            <person name="Uzuka A."/>
            <person name="Nozaki H."/>
            <person name="Yoshikawa H."/>
            <person name="Miyagishima S.Y."/>
        </authorList>
    </citation>
    <scope>NUCLEOTIDE SEQUENCE [LARGE SCALE GENOMIC DNA]</scope>
    <source>
        <strain evidence="1 2">NIES-2499</strain>
    </source>
</reference>
<comment type="caution">
    <text evidence="1">The sequence shown here is derived from an EMBL/GenBank/DDBJ whole genome shotgun (WGS) entry which is preliminary data.</text>
</comment>
<gene>
    <name evidence="1" type="ORF">CEUSTIGMA_g3645.t1</name>
</gene>
<dbReference type="Proteomes" id="UP000232323">
    <property type="component" value="Unassembled WGS sequence"/>
</dbReference>
<evidence type="ECO:0000313" key="1">
    <source>
        <dbReference type="EMBL" id="GAX76201.1"/>
    </source>
</evidence>
<evidence type="ECO:0000313" key="2">
    <source>
        <dbReference type="Proteomes" id="UP000232323"/>
    </source>
</evidence>
<dbReference type="EMBL" id="BEGY01000016">
    <property type="protein sequence ID" value="GAX76201.1"/>
    <property type="molecule type" value="Genomic_DNA"/>
</dbReference>
<proteinExistence type="predicted"/>